<dbReference type="AlphaFoldDB" id="A0A1V5SCF4"/>
<reference evidence="2" key="1">
    <citation type="submission" date="2017-02" db="EMBL/GenBank/DDBJ databases">
        <title>Delving into the versatile metabolic prowess of the omnipresent phylum Bacteroidetes.</title>
        <authorList>
            <person name="Nobu M.K."/>
            <person name="Mei R."/>
            <person name="Narihiro T."/>
            <person name="Kuroda K."/>
            <person name="Liu W.-T."/>
        </authorList>
    </citation>
    <scope>NUCLEOTIDE SEQUENCE</scope>
    <source>
        <strain evidence="2">ADurb.Bin280</strain>
    </source>
</reference>
<sequence length="147" mass="17165">MFTKVQAAKLAQASWQVEVAYFVAGPDMRREITLLCMREEVQMRITMKADRDYNDASSLLGAKMEMLGPSGQRSESYLWWRPFLPLLRLFSPEAWLCTNLWGKFAPRLIAEAKETYCKEVAEERARYREVERNNRETIARDIDHLVG</sequence>
<accession>A0A1V5SCF4</accession>
<dbReference type="EMBL" id="MWBO01000042">
    <property type="protein sequence ID" value="OQA52175.1"/>
    <property type="molecule type" value="Genomic_DNA"/>
</dbReference>
<organism evidence="2">
    <name type="scientific">candidate division WS2 bacterium ADurb.Bin280</name>
    <dbReference type="NCBI Taxonomy" id="1852829"/>
    <lineage>
        <taxon>Bacteria</taxon>
        <taxon>candidate division WS2</taxon>
    </lineage>
</organism>
<proteinExistence type="predicted"/>
<evidence type="ECO:0000256" key="1">
    <source>
        <dbReference type="SAM" id="Coils"/>
    </source>
</evidence>
<dbReference type="Proteomes" id="UP000485367">
    <property type="component" value="Unassembled WGS sequence"/>
</dbReference>
<feature type="coiled-coil region" evidence="1">
    <location>
        <begin position="113"/>
        <end position="140"/>
    </location>
</feature>
<keyword evidence="1" id="KW-0175">Coiled coil</keyword>
<name>A0A1V5SCF4_9BACT</name>
<gene>
    <name evidence="2" type="ORF">BWY43_00599</name>
</gene>
<protein>
    <submittedName>
        <fullName evidence="2">Uncharacterized protein</fullName>
    </submittedName>
</protein>
<comment type="caution">
    <text evidence="2">The sequence shown here is derived from an EMBL/GenBank/DDBJ whole genome shotgun (WGS) entry which is preliminary data.</text>
</comment>
<evidence type="ECO:0000313" key="2">
    <source>
        <dbReference type="EMBL" id="OQA52175.1"/>
    </source>
</evidence>